<accession>A0ABN8ZCN8</accession>
<proteinExistence type="predicted"/>
<name>A0ABN8ZCN8_RANTA</name>
<feature type="region of interest" description="Disordered" evidence="1">
    <location>
        <begin position="94"/>
        <end position="114"/>
    </location>
</feature>
<dbReference type="EMBL" id="OX459966">
    <property type="protein sequence ID" value="CAI9171268.1"/>
    <property type="molecule type" value="Genomic_DNA"/>
</dbReference>
<evidence type="ECO:0000256" key="1">
    <source>
        <dbReference type="SAM" id="MobiDB-lite"/>
    </source>
</evidence>
<evidence type="ECO:0000313" key="2">
    <source>
        <dbReference type="EMBL" id="CAI9171268.1"/>
    </source>
</evidence>
<dbReference type="Proteomes" id="UP001176941">
    <property type="component" value="Chromosome 30"/>
</dbReference>
<feature type="region of interest" description="Disordered" evidence="1">
    <location>
        <begin position="237"/>
        <end position="324"/>
    </location>
</feature>
<organism evidence="2 3">
    <name type="scientific">Rangifer tarandus platyrhynchus</name>
    <name type="common">Svalbard reindeer</name>
    <dbReference type="NCBI Taxonomy" id="3082113"/>
    <lineage>
        <taxon>Eukaryota</taxon>
        <taxon>Metazoa</taxon>
        <taxon>Chordata</taxon>
        <taxon>Craniata</taxon>
        <taxon>Vertebrata</taxon>
        <taxon>Euteleostomi</taxon>
        <taxon>Mammalia</taxon>
        <taxon>Eutheria</taxon>
        <taxon>Laurasiatheria</taxon>
        <taxon>Artiodactyla</taxon>
        <taxon>Ruminantia</taxon>
        <taxon>Pecora</taxon>
        <taxon>Cervidae</taxon>
        <taxon>Odocoileinae</taxon>
        <taxon>Rangifer</taxon>
    </lineage>
</organism>
<keyword evidence="3" id="KW-1185">Reference proteome</keyword>
<gene>
    <name evidence="2" type="ORF">MRATA1EN1_LOCUS20230</name>
</gene>
<feature type="region of interest" description="Disordered" evidence="1">
    <location>
        <begin position="1"/>
        <end position="38"/>
    </location>
</feature>
<evidence type="ECO:0000313" key="3">
    <source>
        <dbReference type="Proteomes" id="UP001176941"/>
    </source>
</evidence>
<protein>
    <submittedName>
        <fullName evidence="2">Uncharacterized protein</fullName>
    </submittedName>
</protein>
<reference evidence="2" key="1">
    <citation type="submission" date="2023-04" db="EMBL/GenBank/DDBJ databases">
        <authorList>
            <consortium name="ELIXIR-Norway"/>
        </authorList>
    </citation>
    <scope>NUCLEOTIDE SEQUENCE [LARGE SCALE GENOMIC DNA]</scope>
</reference>
<sequence length="324" mass="35054">MPAPVQPRMQPGGCNGTEGASTPPLSPRSPNDRGRKFMSSDGVAFHWVNLTPRRRRPFLGSPSPPAPPQSCLHLHLDARKPGLGHLRRCVRQEPDLPPWTSRSGPAAAGAPLTSPGRVSSLVPYWAVRLRLPRARHIQAAGDTLLPGLCCIPPAWEIQPASARRGRVRVCLCECVCERECVCARAGWGVVGGGARDHRSPSAAPIPRSAYSSASSLSCGLHRVQVSGSPVCLMKGRSKRLAREGARRAAHAQRGTLSTHSPGQPEREERAGGRRRRARLRLRSRRGLGGVPRRRLGNPTAKMRPAWGLPGARRAGSRRRDPDPP</sequence>
<feature type="compositionally biased region" description="Basic residues" evidence="1">
    <location>
        <begin position="272"/>
        <end position="295"/>
    </location>
</feature>